<dbReference type="SUPFAM" id="SSF55874">
    <property type="entry name" value="ATPase domain of HSP90 chaperone/DNA topoisomerase II/histidine kinase"/>
    <property type="match status" value="1"/>
</dbReference>
<dbReference type="EC" id="2.7.13.3" evidence="2"/>
<dbReference type="GO" id="GO:0000160">
    <property type="term" value="P:phosphorelay signal transduction system"/>
    <property type="evidence" value="ECO:0007669"/>
    <property type="project" value="UniProtKB-KW"/>
</dbReference>
<feature type="transmembrane region" description="Helical" evidence="8">
    <location>
        <begin position="12"/>
        <end position="36"/>
    </location>
</feature>
<dbReference type="InterPro" id="IPR005467">
    <property type="entry name" value="His_kinase_dom"/>
</dbReference>
<protein>
    <recommendedName>
        <fullName evidence="2">histidine kinase</fullName>
        <ecNumber evidence="2">2.7.13.3</ecNumber>
    </recommendedName>
</protein>
<dbReference type="SMART" id="SM00387">
    <property type="entry name" value="HATPase_c"/>
    <property type="match status" value="1"/>
</dbReference>
<keyword evidence="8" id="KW-0472">Membrane</keyword>
<dbReference type="HOGENOM" id="CLU_692149_0_0_0"/>
<keyword evidence="8" id="KW-1133">Transmembrane helix</keyword>
<dbReference type="PANTHER" id="PTHR43065:SF46">
    <property type="entry name" value="C4-DICARBOXYLATE TRANSPORT SENSOR PROTEIN DCTB"/>
    <property type="match status" value="1"/>
</dbReference>
<evidence type="ECO:0000256" key="7">
    <source>
        <dbReference type="ARBA" id="ARBA00023012"/>
    </source>
</evidence>
<dbReference type="RefSeq" id="WP_025410615.1">
    <property type="nucleotide sequence ID" value="NZ_CP007128.1"/>
</dbReference>
<dbReference type="AlphaFoldDB" id="W0RF82"/>
<keyword evidence="7" id="KW-0902">Two-component regulatory system</keyword>
<keyword evidence="4" id="KW-0547">Nucleotide-binding</keyword>
<keyword evidence="8" id="KW-0812">Transmembrane</keyword>
<keyword evidence="5" id="KW-0418">Kinase</keyword>
<dbReference type="GO" id="GO:0005524">
    <property type="term" value="F:ATP binding"/>
    <property type="evidence" value="ECO:0007669"/>
    <property type="project" value="UniProtKB-KW"/>
</dbReference>
<dbReference type="EMBL" id="CP007128">
    <property type="protein sequence ID" value="AHG89102.1"/>
    <property type="molecule type" value="Genomic_DNA"/>
</dbReference>
<dbReference type="STRING" id="861299.J421_1565"/>
<feature type="domain" description="Histidine kinase" evidence="9">
    <location>
        <begin position="166"/>
        <end position="380"/>
    </location>
</feature>
<dbReference type="PROSITE" id="PS50109">
    <property type="entry name" value="HIS_KIN"/>
    <property type="match status" value="1"/>
</dbReference>
<dbReference type="Gene3D" id="3.30.565.10">
    <property type="entry name" value="Histidine kinase-like ATPase, C-terminal domain"/>
    <property type="match status" value="1"/>
</dbReference>
<name>W0RF82_9BACT</name>
<dbReference type="eggNOG" id="COG4191">
    <property type="taxonomic scope" value="Bacteria"/>
</dbReference>
<dbReference type="InterPro" id="IPR003594">
    <property type="entry name" value="HATPase_dom"/>
</dbReference>
<dbReference type="KEGG" id="gba:J421_1565"/>
<dbReference type="GO" id="GO:0004673">
    <property type="term" value="F:protein histidine kinase activity"/>
    <property type="evidence" value="ECO:0007669"/>
    <property type="project" value="UniProtKB-EC"/>
</dbReference>
<organism evidence="10 11">
    <name type="scientific">Gemmatirosa kalamazoonensis</name>
    <dbReference type="NCBI Taxonomy" id="861299"/>
    <lineage>
        <taxon>Bacteria</taxon>
        <taxon>Pseudomonadati</taxon>
        <taxon>Gemmatimonadota</taxon>
        <taxon>Gemmatimonadia</taxon>
        <taxon>Gemmatimonadales</taxon>
        <taxon>Gemmatimonadaceae</taxon>
        <taxon>Gemmatirosa</taxon>
    </lineage>
</organism>
<reference evidence="10 11" key="1">
    <citation type="journal article" date="2014" name="Genome Announc.">
        <title>Genome Sequence and Methylome of Soil Bacterium Gemmatirosa kalamazoonensis KBS708T, a Member of the Rarely Cultivated Gemmatimonadetes Phylum.</title>
        <authorList>
            <person name="Debruyn J.M."/>
            <person name="Radosevich M."/>
            <person name="Wommack K.E."/>
            <person name="Polson S.W."/>
            <person name="Hauser L.J."/>
            <person name="Fawaz M.N."/>
            <person name="Korlach J."/>
            <person name="Tsai Y.C."/>
        </authorList>
    </citation>
    <scope>NUCLEOTIDE SEQUENCE [LARGE SCALE GENOMIC DNA]</scope>
    <source>
        <strain evidence="10 11">KBS708</strain>
    </source>
</reference>
<evidence type="ECO:0000256" key="8">
    <source>
        <dbReference type="SAM" id="Phobius"/>
    </source>
</evidence>
<evidence type="ECO:0000313" key="10">
    <source>
        <dbReference type="EMBL" id="AHG89102.1"/>
    </source>
</evidence>
<dbReference type="Proteomes" id="UP000019151">
    <property type="component" value="Chromosome"/>
</dbReference>
<accession>W0RF82</accession>
<evidence type="ECO:0000256" key="3">
    <source>
        <dbReference type="ARBA" id="ARBA00022679"/>
    </source>
</evidence>
<dbReference type="OrthoDB" id="102628at2"/>
<evidence type="ECO:0000256" key="4">
    <source>
        <dbReference type="ARBA" id="ARBA00022741"/>
    </source>
</evidence>
<keyword evidence="6 10" id="KW-0067">ATP-binding</keyword>
<gene>
    <name evidence="10" type="ORF">J421_1565</name>
</gene>
<evidence type="ECO:0000256" key="5">
    <source>
        <dbReference type="ARBA" id="ARBA00022777"/>
    </source>
</evidence>
<proteinExistence type="predicted"/>
<evidence type="ECO:0000256" key="6">
    <source>
        <dbReference type="ARBA" id="ARBA00022840"/>
    </source>
</evidence>
<dbReference type="InterPro" id="IPR036890">
    <property type="entry name" value="HATPase_C_sf"/>
</dbReference>
<keyword evidence="11" id="KW-1185">Reference proteome</keyword>
<evidence type="ECO:0000256" key="2">
    <source>
        <dbReference type="ARBA" id="ARBA00012438"/>
    </source>
</evidence>
<keyword evidence="3" id="KW-0808">Transferase</keyword>
<dbReference type="InParanoid" id="W0RF82"/>
<evidence type="ECO:0000256" key="1">
    <source>
        <dbReference type="ARBA" id="ARBA00000085"/>
    </source>
</evidence>
<evidence type="ECO:0000313" key="11">
    <source>
        <dbReference type="Proteomes" id="UP000019151"/>
    </source>
</evidence>
<comment type="catalytic activity">
    <reaction evidence="1">
        <text>ATP + protein L-histidine = ADP + protein N-phospho-L-histidine.</text>
        <dbReference type="EC" id="2.7.13.3"/>
    </reaction>
</comment>
<sequence>MTVLAPIAPLPYAPHALTAVVFVGGALVGVAATAAARWGARQARTARAVAEAAGQLVVVRPIDGGPCTPICVPPALASLLAPGDHSADVLPPWRPEVAAAVEALRARVAASPSQSATLDWPLSDRRLRLVGARIGDGAQLLVSLAEAGPDAARYNQLESAALLSSGVAHDLMNVLNRLVMHAELGADRARVPEVRTHFGHIHSGSVRASELVTLMRRYLRGERTAAAERVPVAPAAIVEEVVELLRPSMPRGISLSLALDPSCVVLAEPVHVHQIVLNVVTNAAQALEGHPAPRVTITVAPVGGAVELVVSDNGPGLPAAVRERLFEPYVTSRAARGGTGLGLAVVRTIVTDVLGGAVEAGDAPGGGGGARFVIRLPSATTMATAARRDALEAATAGR</sequence>
<dbReference type="InterPro" id="IPR004358">
    <property type="entry name" value="Sig_transdc_His_kin-like_C"/>
</dbReference>
<dbReference type="PRINTS" id="PR00344">
    <property type="entry name" value="BCTRLSENSOR"/>
</dbReference>
<dbReference type="Pfam" id="PF02518">
    <property type="entry name" value="HATPase_c"/>
    <property type="match status" value="1"/>
</dbReference>
<dbReference type="PANTHER" id="PTHR43065">
    <property type="entry name" value="SENSOR HISTIDINE KINASE"/>
    <property type="match status" value="1"/>
</dbReference>
<dbReference type="Gene3D" id="1.10.287.130">
    <property type="match status" value="1"/>
</dbReference>
<evidence type="ECO:0000259" key="9">
    <source>
        <dbReference type="PROSITE" id="PS50109"/>
    </source>
</evidence>